<evidence type="ECO:0000259" key="2">
    <source>
        <dbReference type="PROSITE" id="PS51782"/>
    </source>
</evidence>
<dbReference type="PROSITE" id="PS51782">
    <property type="entry name" value="LYSM"/>
    <property type="match status" value="1"/>
</dbReference>
<feature type="domain" description="LysM" evidence="2">
    <location>
        <begin position="76"/>
        <end position="119"/>
    </location>
</feature>
<dbReference type="VEuPathDB" id="ToxoDB:TGMAS_216990"/>
<evidence type="ECO:0000256" key="1">
    <source>
        <dbReference type="SAM" id="MobiDB-lite"/>
    </source>
</evidence>
<feature type="region of interest" description="Disordered" evidence="1">
    <location>
        <begin position="42"/>
        <end position="76"/>
    </location>
</feature>
<dbReference type="SMART" id="SM00257">
    <property type="entry name" value="LysM"/>
    <property type="match status" value="1"/>
</dbReference>
<feature type="region of interest" description="Disordered" evidence="1">
    <location>
        <begin position="1"/>
        <end position="26"/>
    </location>
</feature>
<gene>
    <name evidence="3" type="ORF">TGMAS_216990</name>
</gene>
<feature type="compositionally biased region" description="Basic and acidic residues" evidence="1">
    <location>
        <begin position="162"/>
        <end position="174"/>
    </location>
</feature>
<reference evidence="3 4" key="1">
    <citation type="submission" date="2014-04" db="EMBL/GenBank/DDBJ databases">
        <authorList>
            <person name="Sibley D."/>
            <person name="Venepally P."/>
            <person name="Karamycheva S."/>
            <person name="Hadjithomas M."/>
            <person name="Khan A."/>
            <person name="Brunk B."/>
            <person name="Roos D."/>
            <person name="Caler E."/>
            <person name="Lorenzi H."/>
        </authorList>
    </citation>
    <scope>NUCLEOTIDE SEQUENCE [LARGE SCALE GENOMIC DNA]</scope>
    <source>
        <strain evidence="3 4">MAS</strain>
    </source>
</reference>
<dbReference type="InterPro" id="IPR018392">
    <property type="entry name" value="LysM"/>
</dbReference>
<accession>A0A086QEE7</accession>
<dbReference type="InterPro" id="IPR036779">
    <property type="entry name" value="LysM_dom_sf"/>
</dbReference>
<evidence type="ECO:0000313" key="3">
    <source>
        <dbReference type="EMBL" id="KFH10979.1"/>
    </source>
</evidence>
<feature type="compositionally biased region" description="Low complexity" evidence="1">
    <location>
        <begin position="42"/>
        <end position="56"/>
    </location>
</feature>
<dbReference type="Pfam" id="PF01476">
    <property type="entry name" value="LysM"/>
    <property type="match status" value="1"/>
</dbReference>
<dbReference type="Proteomes" id="UP000028821">
    <property type="component" value="Unassembled WGS sequence"/>
</dbReference>
<dbReference type="OrthoDB" id="354833at2759"/>
<evidence type="ECO:0000313" key="4">
    <source>
        <dbReference type="Proteomes" id="UP000028821"/>
    </source>
</evidence>
<dbReference type="Gene3D" id="3.10.350.10">
    <property type="entry name" value="LysM domain"/>
    <property type="match status" value="1"/>
</dbReference>
<comment type="caution">
    <text evidence="3">The sequence shown here is derived from an EMBL/GenBank/DDBJ whole genome shotgun (WGS) entry which is preliminary data.</text>
</comment>
<proteinExistence type="predicted"/>
<sequence length="458" mass="49372">MTLRQVLPARRTSESSPSRREGESSLLRADRFSRATLCSDALSASPRSSASSAEPSVQTDASGKADESVQSKSRSHVHQIQAADTLLSIALQYDVPVSRLMLINRLSSTDIWFKNELIIPCNRQCPTAAALTSSSSPSSSPPPPSPFSSSGSAVKGANAGARSERNGEPERLLREQLSPWSPERRRAGVGGDRTAGAASARNGDSGKSGRVASSADGEDNWHACMHACMRMQVPDDVQKSAHTAMMVEALVRQAGVDPKLARAQLAFRNGDPDLARADCCLLKQWQDELDLTPAEILAYLSVNDGDVFRARKAMEEDVAWHREQEAAHRSTSKGRSFSFSATSLFSTRSLFSPASARYISLEDEGALSPVSEERTSVRDSAILPRVIGRVSASPSTASTALFAPEEDEEDVSFAAPFAAPSLRTRASPRHAGSSLSARMRLRFGGTRRDPVDVEMREL</sequence>
<organism evidence="3 4">
    <name type="scientific">Toxoplasma gondii MAS</name>
    <dbReference type="NCBI Taxonomy" id="943118"/>
    <lineage>
        <taxon>Eukaryota</taxon>
        <taxon>Sar</taxon>
        <taxon>Alveolata</taxon>
        <taxon>Apicomplexa</taxon>
        <taxon>Conoidasida</taxon>
        <taxon>Coccidia</taxon>
        <taxon>Eucoccidiorida</taxon>
        <taxon>Eimeriorina</taxon>
        <taxon>Sarcocystidae</taxon>
        <taxon>Toxoplasma</taxon>
    </lineage>
</organism>
<feature type="compositionally biased region" description="Basic and acidic residues" evidence="1">
    <location>
        <begin position="11"/>
        <end position="26"/>
    </location>
</feature>
<name>A0A086QEE7_TOXGO</name>
<dbReference type="SUPFAM" id="SSF54106">
    <property type="entry name" value="LysM domain"/>
    <property type="match status" value="1"/>
</dbReference>
<dbReference type="CDD" id="cd00118">
    <property type="entry name" value="LysM"/>
    <property type="match status" value="1"/>
</dbReference>
<protein>
    <submittedName>
        <fullName evidence="3">LysM domain-containing protein</fullName>
    </submittedName>
</protein>
<feature type="region of interest" description="Disordered" evidence="1">
    <location>
        <begin position="129"/>
        <end position="216"/>
    </location>
</feature>
<dbReference type="AlphaFoldDB" id="A0A086QEE7"/>
<dbReference type="EMBL" id="AEXC02001702">
    <property type="protein sequence ID" value="KFH10979.1"/>
    <property type="molecule type" value="Genomic_DNA"/>
</dbReference>